<proteinExistence type="inferred from homology"/>
<keyword evidence="7 9" id="KW-0472">Membrane</keyword>
<evidence type="ECO:0000313" key="11">
    <source>
        <dbReference type="Proteomes" id="UP000252023"/>
    </source>
</evidence>
<evidence type="ECO:0000256" key="8">
    <source>
        <dbReference type="ARBA" id="ARBA00035655"/>
    </source>
</evidence>
<dbReference type="PANTHER" id="PTHR30574:SF1">
    <property type="entry name" value="SULPHUR TRANSPORT DOMAIN-CONTAINING PROTEIN"/>
    <property type="match status" value="1"/>
</dbReference>
<evidence type="ECO:0000256" key="4">
    <source>
        <dbReference type="ARBA" id="ARBA00022519"/>
    </source>
</evidence>
<keyword evidence="11" id="KW-1185">Reference proteome</keyword>
<dbReference type="Proteomes" id="UP000252023">
    <property type="component" value="Chromosome"/>
</dbReference>
<keyword evidence="4" id="KW-0997">Cell inner membrane</keyword>
<keyword evidence="2" id="KW-0813">Transport</keyword>
<evidence type="ECO:0000313" key="10">
    <source>
        <dbReference type="EMBL" id="AXC50001.1"/>
    </source>
</evidence>
<reference evidence="11" key="1">
    <citation type="submission" date="2018-07" db="EMBL/GenBank/DDBJ databases">
        <title>Genome sequencing of Paracoccus sp. SC2-6.</title>
        <authorList>
            <person name="Heo J."/>
            <person name="Kim S.-J."/>
            <person name="Kwon S.-W."/>
        </authorList>
    </citation>
    <scope>NUCLEOTIDE SEQUENCE [LARGE SCALE GENOMIC DNA]</scope>
    <source>
        <strain evidence="11">SC2-6</strain>
    </source>
</reference>
<gene>
    <name evidence="10" type="ORF">DRW48_10120</name>
</gene>
<dbReference type="Pfam" id="PF04143">
    <property type="entry name" value="Sulf_transp"/>
    <property type="match status" value="1"/>
</dbReference>
<feature type="transmembrane region" description="Helical" evidence="9">
    <location>
        <begin position="288"/>
        <end position="307"/>
    </location>
</feature>
<feature type="transmembrane region" description="Helical" evidence="9">
    <location>
        <begin position="234"/>
        <end position="267"/>
    </location>
</feature>
<keyword evidence="3" id="KW-1003">Cell membrane</keyword>
<feature type="transmembrane region" description="Helical" evidence="9">
    <location>
        <begin position="119"/>
        <end position="140"/>
    </location>
</feature>
<dbReference type="OrthoDB" id="5342349at2"/>
<evidence type="ECO:0000256" key="5">
    <source>
        <dbReference type="ARBA" id="ARBA00022692"/>
    </source>
</evidence>
<feature type="transmembrane region" description="Helical" evidence="9">
    <location>
        <begin position="50"/>
        <end position="74"/>
    </location>
</feature>
<sequence length="349" mass="35008">MPEFLAGFTVPQLAVGLGLVIGLAFGALAERSAFCFRRALVGSDRREAMGVWMTALAVAILGTEAAVMAGLITFDGHRLLAPDLPIAAVILGGLLFGAGMVLSRGCISRLTILGGSGNLRALTTILVVAVIAHATLKGILAPLRTAIGSVTVPLGARASLASLPGGPLLWTLVLAALAILIALRSGGRPRLLVLGALIGLLVPAAWIGTGWLLADEFDPITMEALSFTGPGAEALFWVIAATSIPAGFGTGLVGGVLLGSLVTSLLAGSFRTVSFSSPRETRRYMAGAALMSFGGVLAGGCTLGAGLSGIPTLSVAAILALVAIAVGAKATHALVDGQTADLHGAPIRA</sequence>
<evidence type="ECO:0000256" key="7">
    <source>
        <dbReference type="ARBA" id="ARBA00023136"/>
    </source>
</evidence>
<evidence type="ECO:0000256" key="2">
    <source>
        <dbReference type="ARBA" id="ARBA00022448"/>
    </source>
</evidence>
<dbReference type="KEGG" id="pars:DRW48_10120"/>
<evidence type="ECO:0000256" key="6">
    <source>
        <dbReference type="ARBA" id="ARBA00022989"/>
    </source>
</evidence>
<dbReference type="RefSeq" id="WP_114076320.1">
    <property type="nucleotide sequence ID" value="NZ_CP030918.1"/>
</dbReference>
<feature type="transmembrane region" description="Helical" evidence="9">
    <location>
        <begin position="190"/>
        <end position="214"/>
    </location>
</feature>
<comment type="similarity">
    <text evidence="8">Belongs to the TsuA/YedE (TC 9.B.102) family.</text>
</comment>
<organism evidence="10 11">
    <name type="scientific">Paracoccus suum</name>
    <dbReference type="NCBI Taxonomy" id="2259340"/>
    <lineage>
        <taxon>Bacteria</taxon>
        <taxon>Pseudomonadati</taxon>
        <taxon>Pseudomonadota</taxon>
        <taxon>Alphaproteobacteria</taxon>
        <taxon>Rhodobacterales</taxon>
        <taxon>Paracoccaceae</taxon>
        <taxon>Paracoccus</taxon>
    </lineage>
</organism>
<name>A0A344PKU6_9RHOB</name>
<evidence type="ECO:0000256" key="1">
    <source>
        <dbReference type="ARBA" id="ARBA00004429"/>
    </source>
</evidence>
<feature type="transmembrane region" description="Helical" evidence="9">
    <location>
        <begin position="160"/>
        <end position="183"/>
    </location>
</feature>
<feature type="transmembrane region" description="Helical" evidence="9">
    <location>
        <begin position="313"/>
        <end position="335"/>
    </location>
</feature>
<keyword evidence="5 9" id="KW-0812">Transmembrane</keyword>
<dbReference type="PANTHER" id="PTHR30574">
    <property type="entry name" value="INNER MEMBRANE PROTEIN YEDE"/>
    <property type="match status" value="1"/>
</dbReference>
<evidence type="ECO:0000256" key="9">
    <source>
        <dbReference type="SAM" id="Phobius"/>
    </source>
</evidence>
<dbReference type="GO" id="GO:0005886">
    <property type="term" value="C:plasma membrane"/>
    <property type="evidence" value="ECO:0007669"/>
    <property type="project" value="UniProtKB-SubCell"/>
</dbReference>
<keyword evidence="6 9" id="KW-1133">Transmembrane helix</keyword>
<feature type="transmembrane region" description="Helical" evidence="9">
    <location>
        <begin position="6"/>
        <end position="29"/>
    </location>
</feature>
<feature type="transmembrane region" description="Helical" evidence="9">
    <location>
        <begin position="86"/>
        <end position="107"/>
    </location>
</feature>
<accession>A0A344PKU6</accession>
<dbReference type="EMBL" id="CP030918">
    <property type="protein sequence ID" value="AXC50001.1"/>
    <property type="molecule type" value="Genomic_DNA"/>
</dbReference>
<dbReference type="AlphaFoldDB" id="A0A344PKU6"/>
<evidence type="ECO:0000256" key="3">
    <source>
        <dbReference type="ARBA" id="ARBA00022475"/>
    </source>
</evidence>
<dbReference type="InterPro" id="IPR007272">
    <property type="entry name" value="Sulf_transp_TsuA/YedE"/>
</dbReference>
<comment type="subcellular location">
    <subcellularLocation>
        <location evidence="1">Cell inner membrane</location>
        <topology evidence="1">Multi-pass membrane protein</topology>
    </subcellularLocation>
</comment>
<protein>
    <submittedName>
        <fullName evidence="10">YeeE/YedE family protein</fullName>
    </submittedName>
</protein>